<keyword evidence="1" id="KW-0378">Hydrolase</keyword>
<organism evidence="1 2">
    <name type="scientific">Brotaphodocola catenula</name>
    <dbReference type="NCBI Taxonomy" id="2885361"/>
    <lineage>
        <taxon>Bacteria</taxon>
        <taxon>Bacillati</taxon>
        <taxon>Bacillota</taxon>
        <taxon>Clostridia</taxon>
        <taxon>Lachnospirales</taxon>
        <taxon>Lachnospiraceae</taxon>
        <taxon>Brotaphodocola</taxon>
    </lineage>
</organism>
<name>A0AAE3AR28_9FIRM</name>
<protein>
    <submittedName>
        <fullName evidence="1">Restriction endonuclease subunit M</fullName>
    </submittedName>
</protein>
<reference evidence="1" key="1">
    <citation type="submission" date="2021-10" db="EMBL/GenBank/DDBJ databases">
        <title>Anaerobic single-cell dispensing facilitates the cultivation of human gut bacteria.</title>
        <authorList>
            <person name="Afrizal A."/>
        </authorList>
    </citation>
    <scope>NUCLEOTIDE SEQUENCE</scope>
    <source>
        <strain evidence="1">CLA-AA-H274</strain>
    </source>
</reference>
<dbReference type="GO" id="GO:0004519">
    <property type="term" value="F:endonuclease activity"/>
    <property type="evidence" value="ECO:0007669"/>
    <property type="project" value="UniProtKB-KW"/>
</dbReference>
<evidence type="ECO:0000313" key="2">
    <source>
        <dbReference type="Proteomes" id="UP001198962"/>
    </source>
</evidence>
<sequence>MDNLIDINAYPVKTTLEILLQDKTTKKNIIWATDAYSERGDGFQDKDHIDIMAVKGLYSIDLQSRTEKNIDEQQARTRKKAEVFTPVWLCNKMNNYVEEQWFGKKDIFNIENEEEHTWIVNQEKIPFDEKNTWKSYVDSRRLEITCGEAPYLVSRYDVTTGEMILPLARRIGILDRKLRVVNENAVHDDEWLTWTLRAFQSCYGYEYQGDNLLIARINMIMTFSEYFRERMKKEPDENTLKRFANVIAWNVWQMDGLKDTVPLGKPHEEYHQMSIFDMFEEPKQEDVALPCKIRNWRSNETIVYKNLKNGM</sequence>
<keyword evidence="1" id="KW-0255">Endonuclease</keyword>
<dbReference type="RefSeq" id="WP_308450873.1">
    <property type="nucleotide sequence ID" value="NZ_JAJEPU010000009.1"/>
</dbReference>
<dbReference type="AlphaFoldDB" id="A0AAE3AR28"/>
<dbReference type="Proteomes" id="UP001198962">
    <property type="component" value="Unassembled WGS sequence"/>
</dbReference>
<dbReference type="EMBL" id="JAJEPU010000009">
    <property type="protein sequence ID" value="MCC2164153.1"/>
    <property type="molecule type" value="Genomic_DNA"/>
</dbReference>
<accession>A0AAE3AR28</accession>
<comment type="caution">
    <text evidence="1">The sequence shown here is derived from an EMBL/GenBank/DDBJ whole genome shotgun (WGS) entry which is preliminary data.</text>
</comment>
<gene>
    <name evidence="1" type="ORF">LKD32_04500</name>
</gene>
<keyword evidence="2" id="KW-1185">Reference proteome</keyword>
<keyword evidence="1" id="KW-0540">Nuclease</keyword>
<proteinExistence type="predicted"/>
<evidence type="ECO:0000313" key="1">
    <source>
        <dbReference type="EMBL" id="MCC2164153.1"/>
    </source>
</evidence>